<keyword evidence="4" id="KW-0378">Hydrolase</keyword>
<dbReference type="InterPro" id="IPR010997">
    <property type="entry name" value="HRDC-like_sf"/>
</dbReference>
<dbReference type="GO" id="GO:0003677">
    <property type="term" value="F:DNA binding"/>
    <property type="evidence" value="ECO:0007669"/>
    <property type="project" value="UniProtKB-KW"/>
</dbReference>
<dbReference type="InterPro" id="IPR001650">
    <property type="entry name" value="Helicase_C-like"/>
</dbReference>
<dbReference type="Pfam" id="PF00570">
    <property type="entry name" value="HRDC"/>
    <property type="match status" value="1"/>
</dbReference>
<dbReference type="SUPFAM" id="SSF47819">
    <property type="entry name" value="HRDC-like"/>
    <property type="match status" value="1"/>
</dbReference>
<dbReference type="InterPro" id="IPR044876">
    <property type="entry name" value="HRDC_dom_sf"/>
</dbReference>
<dbReference type="FunFam" id="3.40.50.300:FF:000296">
    <property type="entry name" value="ATP-dependent DNA helicase RecQ"/>
    <property type="match status" value="1"/>
</dbReference>
<dbReference type="GO" id="GO:0006260">
    <property type="term" value="P:DNA replication"/>
    <property type="evidence" value="ECO:0007669"/>
    <property type="project" value="InterPro"/>
</dbReference>
<dbReference type="Pfam" id="PF16124">
    <property type="entry name" value="RecQ_Zn_bind"/>
    <property type="match status" value="1"/>
</dbReference>
<keyword evidence="19" id="KW-1185">Reference proteome</keyword>
<evidence type="ECO:0000256" key="4">
    <source>
        <dbReference type="ARBA" id="ARBA00022801"/>
    </source>
</evidence>
<proteinExistence type="inferred from homology"/>
<feature type="domain" description="Helicase ATP-binding" evidence="16">
    <location>
        <begin position="451"/>
        <end position="626"/>
    </location>
</feature>
<dbReference type="CDD" id="cd17920">
    <property type="entry name" value="DEXHc_RecQ"/>
    <property type="match status" value="1"/>
</dbReference>
<dbReference type="InterPro" id="IPR018982">
    <property type="entry name" value="RQC_domain"/>
</dbReference>
<dbReference type="SMART" id="SM00487">
    <property type="entry name" value="DEXDc"/>
    <property type="match status" value="1"/>
</dbReference>
<dbReference type="InterPro" id="IPR002464">
    <property type="entry name" value="DNA/RNA_helicase_DEAH_CS"/>
</dbReference>
<dbReference type="SMART" id="SM00956">
    <property type="entry name" value="RQC"/>
    <property type="match status" value="1"/>
</dbReference>
<dbReference type="GO" id="GO:0005634">
    <property type="term" value="C:nucleus"/>
    <property type="evidence" value="ECO:0007669"/>
    <property type="project" value="UniProtKB-SubCell"/>
</dbReference>
<organism evidence="18 19">
    <name type="scientific">Erythroxylum novogranatense</name>
    <dbReference type="NCBI Taxonomy" id="1862640"/>
    <lineage>
        <taxon>Eukaryota</taxon>
        <taxon>Viridiplantae</taxon>
        <taxon>Streptophyta</taxon>
        <taxon>Embryophyta</taxon>
        <taxon>Tracheophyta</taxon>
        <taxon>Spermatophyta</taxon>
        <taxon>Magnoliopsida</taxon>
        <taxon>eudicotyledons</taxon>
        <taxon>Gunneridae</taxon>
        <taxon>Pentapetalae</taxon>
        <taxon>rosids</taxon>
        <taxon>fabids</taxon>
        <taxon>Malpighiales</taxon>
        <taxon>Erythroxylaceae</taxon>
        <taxon>Erythroxylum</taxon>
    </lineage>
</organism>
<evidence type="ECO:0000259" key="15">
    <source>
        <dbReference type="PROSITE" id="PS50967"/>
    </source>
</evidence>
<evidence type="ECO:0000256" key="7">
    <source>
        <dbReference type="ARBA" id="ARBA00023125"/>
    </source>
</evidence>
<evidence type="ECO:0000256" key="2">
    <source>
        <dbReference type="ARBA" id="ARBA00005446"/>
    </source>
</evidence>
<feature type="region of interest" description="Disordered" evidence="13">
    <location>
        <begin position="983"/>
        <end position="1008"/>
    </location>
</feature>
<keyword evidence="8" id="KW-0413">Isomerase</keyword>
<dbReference type="GO" id="GO:0000724">
    <property type="term" value="P:double-strand break repair via homologous recombination"/>
    <property type="evidence" value="ECO:0007669"/>
    <property type="project" value="TreeGrafter"/>
</dbReference>
<dbReference type="PANTHER" id="PTHR13710:SF156">
    <property type="entry name" value="ATP-DEPENDENT DNA HELICASE Q-LIKE 4B"/>
    <property type="match status" value="1"/>
</dbReference>
<sequence length="1205" mass="135340">MKQNLRSSSEEKLPKVNWLQHANANQNKLLSSNFLFSLQTQRPPAQGAITMRLPSCQIQSFQKLQNPLVEKAWDVLSSLQLSCRNYPRPGKTGPVMNASEDVLYGVGQKPIFQNSSSASHNPEHVRPHKYFGEPNTMNNESAYTELSFPPKNTRAGNHLRQTVTPSSHSIGIQSRSFSGSSRVDVTHASQTKEPSETLMDYIDDDDLLKSIDVDQIAIEHYQSTCTPEPTIAKFQAITPTVNTASLRMENIILPPELCSKCSHGLRLGHCPEAASHLKEMKDMLIAVSNELLDNASKLSPRQTEKLRQDRLQLNKQIQLLEKHAIDEERKKSHFSASTMTHISQYETPQSSACKIGPISFNTQIHPQCDVVGYGNWNPSSLSFSSVERVTFSSGPVEREPYIPQFVEVNYIEGSNDPKWSSTDFPWTKELEANNKKVFGNHSFRPNQREVINATMSGYDVFVLMPTGGGKSLTYQLPALVSPGITLVISPLVSLIQDQIMHLLQVNIPAAYLSANMEWTEQQNILRELCSDYCKYKLLYVTPEKVAKSDVLLRHLESLNAHGLLARIVIDEAHCVSQWGHDFRPDYKELGVLKKKFEKTPVLALTATATASVKEDVVQALGLINCIVFRQSFNRPNLWYSVIPKTKKCLEDVDKFIKENHFDECGIIYCLSRMDCEKVAEKLQECGHKAAFYHGNMDAAQRAHVQKQWSKDEINIICATVAFGMGINKPDVRFVIHHSLPKSIEGYHQECGRAGRDGQRSSCVLYYSYSDYIRVKHMIIQGQIEQSPATSGYSRTNTTNSEKILEKNTENILRMVSYCENDVDCRRLLQLLHLGEKFDIGNCRKTCDNCANIKTLVEKDVTEIAKQLIELVKSMRQQFSSAHILEVYRGSLSQFVKKHRHDSLSLHGSGKHLAKGEASRVLRHLVTEDFLVEEVKKSDIYGSVSSVLKINESKAHKLCSGGQAIILRFPSSVKATKSNKLEATPAKGLLMPGKQRPPSTDTPAQPQPEMDLNLSAKLYSALRLLRTTLVKEAGEGVMAYHIFGNATLQHLSKRIPRTKEELLEINGIGKAKVSKYGDRLLETIESIIREYYKRDRNSSSSNESNDSAKRRRDENKALNGNEEDDDDFTKSTGRSKKRSANKNKDSKDTGSYNPCPVDDPDFDNSSLGQNDGGRMLPSWSTQGSNVKGSAQSVIEEYAFRRQFSLS</sequence>
<dbReference type="InterPro" id="IPR011545">
    <property type="entry name" value="DEAD/DEAH_box_helicase_dom"/>
</dbReference>
<dbReference type="Proteomes" id="UP001159364">
    <property type="component" value="Linkage Group LG09"/>
</dbReference>
<dbReference type="PANTHER" id="PTHR13710">
    <property type="entry name" value="DNA HELICASE RECQ FAMILY MEMBER"/>
    <property type="match status" value="1"/>
</dbReference>
<dbReference type="PROSITE" id="PS00690">
    <property type="entry name" value="DEAH_ATP_HELICASE"/>
    <property type="match status" value="1"/>
</dbReference>
<dbReference type="GO" id="GO:0005737">
    <property type="term" value="C:cytoplasm"/>
    <property type="evidence" value="ECO:0007669"/>
    <property type="project" value="TreeGrafter"/>
</dbReference>
<dbReference type="FunFam" id="1.10.150.80:FF:000010">
    <property type="entry name" value="ATP-dependent DNA helicase Q-like 4A"/>
    <property type="match status" value="1"/>
</dbReference>
<dbReference type="GO" id="GO:0016787">
    <property type="term" value="F:hydrolase activity"/>
    <property type="evidence" value="ECO:0007669"/>
    <property type="project" value="UniProtKB-KW"/>
</dbReference>
<dbReference type="PROSITE" id="PS51194">
    <property type="entry name" value="HELICASE_CTER"/>
    <property type="match status" value="1"/>
</dbReference>
<dbReference type="GO" id="GO:0005524">
    <property type="term" value="F:ATP binding"/>
    <property type="evidence" value="ECO:0007669"/>
    <property type="project" value="UniProtKB-KW"/>
</dbReference>
<keyword evidence="6" id="KW-0067">ATP-binding</keyword>
<evidence type="ECO:0000256" key="11">
    <source>
        <dbReference type="ARBA" id="ARBA00034808"/>
    </source>
</evidence>
<dbReference type="FunFam" id="3.40.50.300:FF:000340">
    <property type="entry name" value="Bloom syndrome, RecQ helicase"/>
    <property type="match status" value="1"/>
</dbReference>
<dbReference type="GO" id="GO:0009378">
    <property type="term" value="F:four-way junction helicase activity"/>
    <property type="evidence" value="ECO:0007669"/>
    <property type="project" value="TreeGrafter"/>
</dbReference>
<evidence type="ECO:0000256" key="12">
    <source>
        <dbReference type="SAM" id="Coils"/>
    </source>
</evidence>
<comment type="subcellular location">
    <subcellularLocation>
        <location evidence="1">Nucleus</location>
    </subcellularLocation>
</comment>
<evidence type="ECO:0000256" key="10">
    <source>
        <dbReference type="ARBA" id="ARBA00034617"/>
    </source>
</evidence>
<dbReference type="NCBIfam" id="TIGR00614">
    <property type="entry name" value="recQ_fam"/>
    <property type="match status" value="1"/>
</dbReference>
<feature type="domain" description="HRDC" evidence="15">
    <location>
        <begin position="1011"/>
        <end position="1093"/>
    </location>
</feature>
<dbReference type="PROSITE" id="PS50206">
    <property type="entry name" value="RHODANESE_3"/>
    <property type="match status" value="1"/>
</dbReference>
<evidence type="ECO:0000259" key="14">
    <source>
        <dbReference type="PROSITE" id="PS50206"/>
    </source>
</evidence>
<evidence type="ECO:0000256" key="1">
    <source>
        <dbReference type="ARBA" id="ARBA00004123"/>
    </source>
</evidence>
<dbReference type="Pfam" id="PF00270">
    <property type="entry name" value="DEAD"/>
    <property type="match status" value="1"/>
</dbReference>
<dbReference type="InterPro" id="IPR001763">
    <property type="entry name" value="Rhodanese-like_dom"/>
</dbReference>
<dbReference type="InterPro" id="IPR027417">
    <property type="entry name" value="P-loop_NTPase"/>
</dbReference>
<dbReference type="Pfam" id="PF00271">
    <property type="entry name" value="Helicase_C"/>
    <property type="match status" value="1"/>
</dbReference>
<dbReference type="Gene3D" id="3.40.50.300">
    <property type="entry name" value="P-loop containing nucleotide triphosphate hydrolases"/>
    <property type="match status" value="2"/>
</dbReference>
<comment type="similarity">
    <text evidence="2">Belongs to the helicase family. RecQ subfamily.</text>
</comment>
<evidence type="ECO:0000256" key="6">
    <source>
        <dbReference type="ARBA" id="ARBA00022840"/>
    </source>
</evidence>
<dbReference type="InterPro" id="IPR032284">
    <property type="entry name" value="RecQ_Zn-bd"/>
</dbReference>
<feature type="compositionally biased region" description="Basic and acidic residues" evidence="13">
    <location>
        <begin position="1105"/>
        <end position="1115"/>
    </location>
</feature>
<comment type="caution">
    <text evidence="18">The sequence shown here is derived from an EMBL/GenBank/DDBJ whole genome shotgun (WGS) entry which is preliminary data.</text>
</comment>
<evidence type="ECO:0000256" key="8">
    <source>
        <dbReference type="ARBA" id="ARBA00023235"/>
    </source>
</evidence>
<dbReference type="PROSITE" id="PS50967">
    <property type="entry name" value="HRDC"/>
    <property type="match status" value="1"/>
</dbReference>
<protein>
    <recommendedName>
        <fullName evidence="11">DNA 3'-5' helicase</fullName>
        <ecNumber evidence="11">5.6.2.4</ecNumber>
    </recommendedName>
</protein>
<feature type="domain" description="Rhodanese" evidence="14">
    <location>
        <begin position="666"/>
        <end position="708"/>
    </location>
</feature>
<dbReference type="SUPFAM" id="SSF52540">
    <property type="entry name" value="P-loop containing nucleoside triphosphate hydrolases"/>
    <property type="match status" value="2"/>
</dbReference>
<dbReference type="CDD" id="cd18794">
    <property type="entry name" value="SF2_C_RecQ"/>
    <property type="match status" value="1"/>
</dbReference>
<feature type="region of interest" description="Disordered" evidence="13">
    <location>
        <begin position="164"/>
        <end position="192"/>
    </location>
</feature>
<dbReference type="AlphaFoldDB" id="A0AAV8SUD4"/>
<dbReference type="PROSITE" id="PS51192">
    <property type="entry name" value="HELICASE_ATP_BIND_1"/>
    <property type="match status" value="1"/>
</dbReference>
<evidence type="ECO:0000256" key="5">
    <source>
        <dbReference type="ARBA" id="ARBA00022806"/>
    </source>
</evidence>
<feature type="region of interest" description="Disordered" evidence="13">
    <location>
        <begin position="1094"/>
        <end position="1190"/>
    </location>
</feature>
<comment type="catalytic activity">
    <reaction evidence="10">
        <text>Couples ATP hydrolysis with the unwinding of duplex DNA by translocating in the 3'-5' direction.</text>
        <dbReference type="EC" id="5.6.2.4"/>
    </reaction>
</comment>
<keyword evidence="3" id="KW-0547">Nucleotide-binding</keyword>
<dbReference type="EC" id="5.6.2.4" evidence="11"/>
<accession>A0AAV8SUD4</accession>
<feature type="domain" description="Helicase C-terminal" evidence="17">
    <location>
        <begin position="651"/>
        <end position="803"/>
    </location>
</feature>
<reference evidence="18 19" key="1">
    <citation type="submission" date="2021-09" db="EMBL/GenBank/DDBJ databases">
        <title>Genomic insights and catalytic innovation underlie evolution of tropane alkaloids biosynthesis.</title>
        <authorList>
            <person name="Wang Y.-J."/>
            <person name="Tian T."/>
            <person name="Huang J.-P."/>
            <person name="Huang S.-X."/>
        </authorList>
    </citation>
    <scope>NUCLEOTIDE SEQUENCE [LARGE SCALE GENOMIC DNA]</scope>
    <source>
        <strain evidence="18">KIB-2018</strain>
        <tissue evidence="18">Leaf</tissue>
    </source>
</reference>
<dbReference type="GO" id="GO:0043138">
    <property type="term" value="F:3'-5' DNA helicase activity"/>
    <property type="evidence" value="ECO:0007669"/>
    <property type="project" value="UniProtKB-EC"/>
</dbReference>
<dbReference type="Pfam" id="PF09382">
    <property type="entry name" value="RQC"/>
    <property type="match status" value="1"/>
</dbReference>
<dbReference type="SMART" id="SM00341">
    <property type="entry name" value="HRDC"/>
    <property type="match status" value="1"/>
</dbReference>
<evidence type="ECO:0000256" key="13">
    <source>
        <dbReference type="SAM" id="MobiDB-lite"/>
    </source>
</evidence>
<dbReference type="InterPro" id="IPR036388">
    <property type="entry name" value="WH-like_DNA-bd_sf"/>
</dbReference>
<keyword evidence="7" id="KW-0238">DNA-binding</keyword>
<evidence type="ECO:0000313" key="18">
    <source>
        <dbReference type="EMBL" id="KAJ8755629.1"/>
    </source>
</evidence>
<dbReference type="EMBL" id="JAIWQS010000009">
    <property type="protein sequence ID" value="KAJ8755629.1"/>
    <property type="molecule type" value="Genomic_DNA"/>
</dbReference>
<feature type="compositionally biased region" description="Polar residues" evidence="13">
    <location>
        <begin position="1177"/>
        <end position="1190"/>
    </location>
</feature>
<gene>
    <name evidence="18" type="ORF">K2173_022224</name>
</gene>
<name>A0AAV8SUD4_9ROSI</name>
<dbReference type="SMART" id="SM00490">
    <property type="entry name" value="HELICc"/>
    <property type="match status" value="1"/>
</dbReference>
<dbReference type="GO" id="GO:0070417">
    <property type="term" value="P:cellular response to cold"/>
    <property type="evidence" value="ECO:0007669"/>
    <property type="project" value="UniProtKB-ARBA"/>
</dbReference>
<evidence type="ECO:0000256" key="9">
    <source>
        <dbReference type="ARBA" id="ARBA00023242"/>
    </source>
</evidence>
<dbReference type="InterPro" id="IPR002121">
    <property type="entry name" value="HRDC_dom"/>
</dbReference>
<evidence type="ECO:0000313" key="19">
    <source>
        <dbReference type="Proteomes" id="UP001159364"/>
    </source>
</evidence>
<keyword evidence="9" id="KW-0539">Nucleus</keyword>
<keyword evidence="5" id="KW-0347">Helicase</keyword>
<evidence type="ECO:0000256" key="3">
    <source>
        <dbReference type="ARBA" id="ARBA00022741"/>
    </source>
</evidence>
<dbReference type="Gene3D" id="1.10.10.10">
    <property type="entry name" value="Winged helix-like DNA-binding domain superfamily/Winged helix DNA-binding domain"/>
    <property type="match status" value="1"/>
</dbReference>
<keyword evidence="12" id="KW-0175">Coiled coil</keyword>
<evidence type="ECO:0000259" key="16">
    <source>
        <dbReference type="PROSITE" id="PS51192"/>
    </source>
</evidence>
<dbReference type="GO" id="GO:0005694">
    <property type="term" value="C:chromosome"/>
    <property type="evidence" value="ECO:0007669"/>
    <property type="project" value="TreeGrafter"/>
</dbReference>
<dbReference type="InterPro" id="IPR014001">
    <property type="entry name" value="Helicase_ATP-bd"/>
</dbReference>
<dbReference type="InterPro" id="IPR004589">
    <property type="entry name" value="DNA_helicase_ATP-dep_RecQ"/>
</dbReference>
<feature type="coiled-coil region" evidence="12">
    <location>
        <begin position="303"/>
        <end position="330"/>
    </location>
</feature>
<evidence type="ECO:0000259" key="17">
    <source>
        <dbReference type="PROSITE" id="PS51194"/>
    </source>
</evidence>
<dbReference type="Gene3D" id="1.10.150.80">
    <property type="entry name" value="HRDC domain"/>
    <property type="match status" value="1"/>
</dbReference>